<keyword evidence="1" id="KW-0812">Transmembrane</keyword>
<feature type="transmembrane region" description="Helical" evidence="1">
    <location>
        <begin position="20"/>
        <end position="40"/>
    </location>
</feature>
<name>A0A015JW41_RHIIW</name>
<evidence type="ECO:0000313" key="3">
    <source>
        <dbReference type="Proteomes" id="UP000022910"/>
    </source>
</evidence>
<keyword evidence="1" id="KW-1133">Transmembrane helix</keyword>
<evidence type="ECO:0000313" key="2">
    <source>
        <dbReference type="EMBL" id="EXX59314.1"/>
    </source>
</evidence>
<keyword evidence="1" id="KW-0472">Membrane</keyword>
<evidence type="ECO:0000256" key="1">
    <source>
        <dbReference type="SAM" id="Phobius"/>
    </source>
</evidence>
<accession>A0A015JW41</accession>
<dbReference type="AlphaFoldDB" id="A0A015JW41"/>
<comment type="caution">
    <text evidence="2">The sequence shown here is derived from an EMBL/GenBank/DDBJ whole genome shotgun (WGS) entry which is preliminary data.</text>
</comment>
<dbReference type="HOGENOM" id="CLU_2159801_0_0_1"/>
<dbReference type="EMBL" id="JEMT01026501">
    <property type="protein sequence ID" value="EXX59314.1"/>
    <property type="molecule type" value="Genomic_DNA"/>
</dbReference>
<dbReference type="Proteomes" id="UP000022910">
    <property type="component" value="Unassembled WGS sequence"/>
</dbReference>
<proteinExistence type="predicted"/>
<gene>
    <name evidence="2" type="ORF">RirG_190140</name>
</gene>
<reference evidence="2 3" key="1">
    <citation type="submission" date="2014-02" db="EMBL/GenBank/DDBJ databases">
        <title>Single nucleus genome sequencing reveals high similarity among nuclei of an endomycorrhizal fungus.</title>
        <authorList>
            <person name="Lin K."/>
            <person name="Geurts R."/>
            <person name="Zhang Z."/>
            <person name="Limpens E."/>
            <person name="Saunders D.G."/>
            <person name="Mu D."/>
            <person name="Pang E."/>
            <person name="Cao H."/>
            <person name="Cha H."/>
            <person name="Lin T."/>
            <person name="Zhou Q."/>
            <person name="Shang Y."/>
            <person name="Li Y."/>
            <person name="Ivanov S."/>
            <person name="Sharma T."/>
            <person name="Velzen R.V."/>
            <person name="Ruijter N.D."/>
            <person name="Aanen D.K."/>
            <person name="Win J."/>
            <person name="Kamoun S."/>
            <person name="Bisseling T."/>
            <person name="Huang S."/>
        </authorList>
    </citation>
    <scope>NUCLEOTIDE SEQUENCE [LARGE SCALE GENOMIC DNA]</scope>
    <source>
        <strain evidence="3">DAOM197198w</strain>
    </source>
</reference>
<sequence>MINLNSYHIKHRIGEPNTKLSIYLFVLYMFSLSLPSSKFLSRFRFSPMKTTIFCFPRLLLLDLPKYTQHKIRHLIKVCIIQFSLQWICSGLTRSFIIQRSRATTIPIIVFT</sequence>
<organism evidence="2 3">
    <name type="scientific">Rhizophagus irregularis (strain DAOM 197198w)</name>
    <name type="common">Glomus intraradices</name>
    <dbReference type="NCBI Taxonomy" id="1432141"/>
    <lineage>
        <taxon>Eukaryota</taxon>
        <taxon>Fungi</taxon>
        <taxon>Fungi incertae sedis</taxon>
        <taxon>Mucoromycota</taxon>
        <taxon>Glomeromycotina</taxon>
        <taxon>Glomeromycetes</taxon>
        <taxon>Glomerales</taxon>
        <taxon>Glomeraceae</taxon>
        <taxon>Rhizophagus</taxon>
    </lineage>
</organism>
<protein>
    <submittedName>
        <fullName evidence="2">Uncharacterized protein</fullName>
    </submittedName>
</protein>
<keyword evidence="3" id="KW-1185">Reference proteome</keyword>